<feature type="compositionally biased region" description="Acidic residues" evidence="1">
    <location>
        <begin position="103"/>
        <end position="115"/>
    </location>
</feature>
<feature type="compositionally biased region" description="Polar residues" evidence="1">
    <location>
        <begin position="78"/>
        <end position="91"/>
    </location>
</feature>
<dbReference type="EMBL" id="NTKD01000009">
    <property type="protein sequence ID" value="PDH40714.1"/>
    <property type="molecule type" value="Genomic_DNA"/>
</dbReference>
<name>A0A2A5WWY7_9GAMM</name>
<feature type="region of interest" description="Disordered" evidence="1">
    <location>
        <begin position="64"/>
        <end position="115"/>
    </location>
</feature>
<feature type="region of interest" description="Disordered" evidence="1">
    <location>
        <begin position="201"/>
        <end position="233"/>
    </location>
</feature>
<evidence type="ECO:0000313" key="2">
    <source>
        <dbReference type="EMBL" id="PDH40714.1"/>
    </source>
</evidence>
<sequence>MFSGEIVEGFQPISVKAHMAKLFAGKPVVLKRTADKKEAAKYGSALKWIGADFKVKVVKAPVTESAPPQPTTTAQPTGRTGSADSAYNSENAEGFSLRPNEGDIFDPEPETESPELDLSSIQLARDDDAFLIEPTEETVVFLDLTSYEVAEVDDTPLAETTPEVKRVEAPDFGLDEPGAVFEALQEEKELLNPDTSAMTFAMSGSDLVDPDELKEEAPPPPDTSKINLVPNFD</sequence>
<protein>
    <submittedName>
        <fullName evidence="2">Uncharacterized protein</fullName>
    </submittedName>
</protein>
<dbReference type="AlphaFoldDB" id="A0A2A5WWY7"/>
<reference evidence="2 3" key="1">
    <citation type="submission" date="2017-08" db="EMBL/GenBank/DDBJ databases">
        <title>Fine stratification of microbial communities through a metagenomic profile of the photic zone.</title>
        <authorList>
            <person name="Haro-Moreno J.M."/>
            <person name="Lopez-Perez M."/>
            <person name="De La Torre J."/>
            <person name="Picazo A."/>
            <person name="Camacho A."/>
            <person name="Rodriguez-Valera F."/>
        </authorList>
    </citation>
    <scope>NUCLEOTIDE SEQUENCE [LARGE SCALE GENOMIC DNA]</scope>
    <source>
        <strain evidence="2">MED-G24</strain>
    </source>
</reference>
<organism evidence="2 3">
    <name type="scientific">OM182 bacterium MED-G24</name>
    <dbReference type="NCBI Taxonomy" id="1986255"/>
    <lineage>
        <taxon>Bacteria</taxon>
        <taxon>Pseudomonadati</taxon>
        <taxon>Pseudomonadota</taxon>
        <taxon>Gammaproteobacteria</taxon>
        <taxon>OMG group</taxon>
        <taxon>OM182 clade</taxon>
    </lineage>
</organism>
<accession>A0A2A5WWY7</accession>
<gene>
    <name evidence="2" type="ORF">CNE99_03050</name>
</gene>
<evidence type="ECO:0000256" key="1">
    <source>
        <dbReference type="SAM" id="MobiDB-lite"/>
    </source>
</evidence>
<comment type="caution">
    <text evidence="2">The sequence shown here is derived from an EMBL/GenBank/DDBJ whole genome shotgun (WGS) entry which is preliminary data.</text>
</comment>
<dbReference type="Proteomes" id="UP000219327">
    <property type="component" value="Unassembled WGS sequence"/>
</dbReference>
<evidence type="ECO:0000313" key="3">
    <source>
        <dbReference type="Proteomes" id="UP000219327"/>
    </source>
</evidence>
<proteinExistence type="predicted"/>